<accession>E4ZII3</accession>
<sequence>MPRKTAGSKFRGAASGVYGPSNPPPPPPGRPPNVPPPPPGGPSSSKKEKSAKYYPKVPDKTPEEVARIMANRKAKAVRKALRKVERYQQEGLPNGLEPMQVSTYDSKIVHKAWNGPIPEVVTSKVEDVHLLPARGRDEVARMHDRDEGFTRPRPSGDEGHPRADRVGDFSRRGDSYRPTTSSTSERSYRDRSPASRREQRRYEHGKKADTWNPYNSRYRSRSRSPVRQESGQNCGRLGSSSNHDDQYVNDKNWSSNQRPDHINEWNSEQRRDEAQQAQTTNTDATHDHVYPPEDEVDYGDDDADVRKISERLAESETSSWQFAVSPVSHEWQNGNEDHHETRNQQDKGAAWENHQSYDAGIGQGNSNDCYPGNDARYDRRTLPQAQSQHYTPAPESFAQTGIIPTIEAPKMPLPAPVTAFSLWRYDGRLLKLMPARGLDKQFSTCHGKVKPLLYCGDRNHDLGLCYATFLTDNMCEMGQKCWWRHHPLRQDEVDWITSHNKTQATQFLKDAEKFWASPTIPLPGANLSTQSN</sequence>
<dbReference type="STRING" id="985895.E4ZII3"/>
<feature type="compositionally biased region" description="Acidic residues" evidence="1">
    <location>
        <begin position="292"/>
        <end position="301"/>
    </location>
</feature>
<evidence type="ECO:0000313" key="2">
    <source>
        <dbReference type="EMBL" id="CBX91004.1"/>
    </source>
</evidence>
<gene>
    <name evidence="2" type="ORF">LEMA_P060380.1</name>
</gene>
<dbReference type="VEuPathDB" id="FungiDB:LEMA_P060380.1"/>
<protein>
    <submittedName>
        <fullName evidence="2">Predicted protein</fullName>
    </submittedName>
</protein>
<dbReference type="OrthoDB" id="3797593at2759"/>
<name>E4ZII3_LEPMJ</name>
<feature type="compositionally biased region" description="Pro residues" evidence="1">
    <location>
        <begin position="21"/>
        <end position="41"/>
    </location>
</feature>
<dbReference type="EMBL" id="FP929065">
    <property type="protein sequence ID" value="CBX91004.1"/>
    <property type="molecule type" value="Genomic_DNA"/>
</dbReference>
<feature type="compositionally biased region" description="Basic and acidic residues" evidence="1">
    <location>
        <begin position="45"/>
        <end position="64"/>
    </location>
</feature>
<dbReference type="OMA" id="HINEWNS"/>
<feature type="compositionally biased region" description="Polar residues" evidence="1">
    <location>
        <begin position="227"/>
        <end position="241"/>
    </location>
</feature>
<dbReference type="HOGENOM" id="CLU_511973_0_0_1"/>
<proteinExistence type="predicted"/>
<dbReference type="eggNOG" id="ENOG502R253">
    <property type="taxonomic scope" value="Eukaryota"/>
</dbReference>
<feature type="compositionally biased region" description="Basic and acidic residues" evidence="1">
    <location>
        <begin position="258"/>
        <end position="274"/>
    </location>
</feature>
<feature type="region of interest" description="Disordered" evidence="1">
    <location>
        <begin position="357"/>
        <end position="377"/>
    </location>
</feature>
<evidence type="ECO:0000256" key="1">
    <source>
        <dbReference type="SAM" id="MobiDB-lite"/>
    </source>
</evidence>
<keyword evidence="3" id="KW-1185">Reference proteome</keyword>
<dbReference type="InParanoid" id="E4ZII3"/>
<organism evidence="3">
    <name type="scientific">Leptosphaeria maculans (strain JN3 / isolate v23.1.3 / race Av1-4-5-6-7-8)</name>
    <name type="common">Blackleg fungus</name>
    <name type="synonym">Phoma lingam</name>
    <dbReference type="NCBI Taxonomy" id="985895"/>
    <lineage>
        <taxon>Eukaryota</taxon>
        <taxon>Fungi</taxon>
        <taxon>Dikarya</taxon>
        <taxon>Ascomycota</taxon>
        <taxon>Pezizomycotina</taxon>
        <taxon>Dothideomycetes</taxon>
        <taxon>Pleosporomycetidae</taxon>
        <taxon>Pleosporales</taxon>
        <taxon>Pleosporineae</taxon>
        <taxon>Leptosphaeriaceae</taxon>
        <taxon>Plenodomus</taxon>
        <taxon>Plenodomus lingam/Leptosphaeria maculans species complex</taxon>
    </lineage>
</organism>
<feature type="region of interest" description="Disordered" evidence="1">
    <location>
        <begin position="131"/>
        <end position="301"/>
    </location>
</feature>
<dbReference type="Proteomes" id="UP000002668">
    <property type="component" value="Genome"/>
</dbReference>
<evidence type="ECO:0000313" key="3">
    <source>
        <dbReference type="Proteomes" id="UP000002668"/>
    </source>
</evidence>
<feature type="compositionally biased region" description="Basic and acidic residues" evidence="1">
    <location>
        <begin position="186"/>
        <end position="209"/>
    </location>
</feature>
<dbReference type="AlphaFoldDB" id="E4ZII3"/>
<feature type="region of interest" description="Disordered" evidence="1">
    <location>
        <begin position="1"/>
        <end position="64"/>
    </location>
</feature>
<feature type="compositionally biased region" description="Basic and acidic residues" evidence="1">
    <location>
        <begin position="131"/>
        <end position="175"/>
    </location>
</feature>
<reference evidence="3" key="1">
    <citation type="journal article" date="2011" name="Nat. Commun.">
        <title>Effector diversification within compartments of the Leptosphaeria maculans genome affected by Repeat-Induced Point mutations.</title>
        <authorList>
            <person name="Rouxel T."/>
            <person name="Grandaubert J."/>
            <person name="Hane J.K."/>
            <person name="Hoede C."/>
            <person name="van de Wouw A.P."/>
            <person name="Couloux A."/>
            <person name="Dominguez V."/>
            <person name="Anthouard V."/>
            <person name="Bally P."/>
            <person name="Bourras S."/>
            <person name="Cozijnsen A.J."/>
            <person name="Ciuffetti L.M."/>
            <person name="Degrave A."/>
            <person name="Dilmaghani A."/>
            <person name="Duret L."/>
            <person name="Fudal I."/>
            <person name="Goodwin S.B."/>
            <person name="Gout L."/>
            <person name="Glaser N."/>
            <person name="Linglin J."/>
            <person name="Kema G.H.J."/>
            <person name="Lapalu N."/>
            <person name="Lawrence C.B."/>
            <person name="May K."/>
            <person name="Meyer M."/>
            <person name="Ollivier B."/>
            <person name="Poulain J."/>
            <person name="Schoch C.L."/>
            <person name="Simon A."/>
            <person name="Spatafora J.W."/>
            <person name="Stachowiak A."/>
            <person name="Turgeon B.G."/>
            <person name="Tyler B.M."/>
            <person name="Vincent D."/>
            <person name="Weissenbach J."/>
            <person name="Amselem J."/>
            <person name="Quesneville H."/>
            <person name="Oliver R.P."/>
            <person name="Wincker P."/>
            <person name="Balesdent M.-H."/>
            <person name="Howlett B.J."/>
        </authorList>
    </citation>
    <scope>NUCLEOTIDE SEQUENCE [LARGE SCALE GENOMIC DNA]</scope>
    <source>
        <strain evidence="3">JN3 / isolate v23.1.3 / race Av1-4-5-6-7-8</strain>
    </source>
</reference>